<evidence type="ECO:0000313" key="7">
    <source>
        <dbReference type="EMBL" id="OHT17154.1"/>
    </source>
</evidence>
<feature type="region of interest" description="Disordered" evidence="3">
    <location>
        <begin position="523"/>
        <end position="554"/>
    </location>
</feature>
<feature type="chain" id="PRO_5009630225" description="MRH domain-containing protein" evidence="5">
    <location>
        <begin position="19"/>
        <end position="990"/>
    </location>
</feature>
<feature type="transmembrane region" description="Helical" evidence="4">
    <location>
        <begin position="925"/>
        <end position="947"/>
    </location>
</feature>
<feature type="signal peptide" evidence="5">
    <location>
        <begin position="1"/>
        <end position="18"/>
    </location>
</feature>
<dbReference type="Proteomes" id="UP000179807">
    <property type="component" value="Unassembled WGS sequence"/>
</dbReference>
<evidence type="ECO:0000256" key="1">
    <source>
        <dbReference type="ARBA" id="ARBA00022729"/>
    </source>
</evidence>
<evidence type="ECO:0000256" key="4">
    <source>
        <dbReference type="SAM" id="Phobius"/>
    </source>
</evidence>
<keyword evidence="8" id="KW-1185">Reference proteome</keyword>
<dbReference type="PANTHER" id="PTHR15071">
    <property type="entry name" value="MANNOSE-6-PHOSPHATE RECEPTOR FAMILY MEMBER"/>
    <property type="match status" value="1"/>
</dbReference>
<sequence length="990" mass="110827">MLLLTSLLIRSSLRGLGASYPIDRDLCMANLNGYKYNFLTLNSRVFTFKPGNEDFTYYISLCKELTPNVVPVPAGSTFDFSDVFVARCNGSLCQALITENSWDWRYLNANEKDNGVNYFAIGEPFKNAPDTYFSFDIEVQATCDRSSTEGPNVSVKYIYDNIDNNEALLQMKFSSEYGCADIVTPPTPTPSPFKPNCDYTDRFDNMTDFGVDIHLTDMNGGPWGVRSVNLSLGAGKSDTILFYQPCERMECPPGYRCGSEKYSSAWLCNDQNQHTCESYGIIDGNGKSFIEPAFNDLLDGLNLTYAHGEENKSITFLLKCDNIMPKNHFLFNPQVEKNGNNLVVNVRAGNSCPQVIPDPTPQPDSHCVFNRTQSEQKSTVFLNLTAHDKADQKGWISDVTWYNSGKKTGKLYYEPCDNAVCPRDAFCEGDEDATIFLCEDGPDGKPDCIAYGLLENRISMNFENFYDVTEGVRVDYTADLQRTANVNWRCDKTLADNIIRMPDTVQLIKNSLSFDVYSKAACGSGNPTPRPPYHPPKPTKPTEPTPTPQPSVNPTDIYVINDTHYILTPLQSYQQQPFKGELNLMGPHPQLEGKVYCEFHPWQLIPCPSHLGYECSAGHTESNFWACWTEDDGSKYCHSIGDVRILNEMEPRNPKNPDLGVDLHFGGVWDMDVHFDIECDPFEDNYSIPFDQATILRFQQGGLLKKQFFTTYLDSGAVCPRKFESIPIPAKTAYQTPAPGYKPEYTYESITNQDGKYIKIDLAGLPVYYDELITLGLHPKFQRNLYRYYPVTPGAAPEGYQILDEDNDRTANVWRCFNSSDGRKVCHTAGDSTVNLIYQIINESNLLSGVSLNYEGGYGGYQTHIQLICNESVPAGRIDFDDVGRLITSQKSPIIFAHTSMACPIDSPYPPYDPTNRGVITGGSIFLTIVVVISVLYLTIGVLINFIKDGVISIPNSEFWQEVGQCIHAAVIFIGTCGKRSGDISYEKTI</sequence>
<dbReference type="OrthoDB" id="10560145at2759"/>
<keyword evidence="4" id="KW-0472">Membrane</keyword>
<keyword evidence="1 5" id="KW-0732">Signal</keyword>
<dbReference type="GO" id="GO:0000139">
    <property type="term" value="C:Golgi membrane"/>
    <property type="evidence" value="ECO:0007669"/>
    <property type="project" value="UniProtKB-SubCell"/>
</dbReference>
<evidence type="ECO:0000259" key="6">
    <source>
        <dbReference type="PROSITE" id="PS51914"/>
    </source>
</evidence>
<protein>
    <recommendedName>
        <fullName evidence="6">MRH domain-containing protein</fullName>
    </recommendedName>
</protein>
<name>A0A1J4L163_9EUKA</name>
<dbReference type="VEuPathDB" id="TrichDB:TRFO_12685"/>
<comment type="caution">
    <text evidence="7">The sequence shown here is derived from an EMBL/GenBank/DDBJ whole genome shotgun (WGS) entry which is preliminary data.</text>
</comment>
<dbReference type="RefSeq" id="XP_068370290.1">
    <property type="nucleotide sequence ID" value="XM_068496788.1"/>
</dbReference>
<evidence type="ECO:0000256" key="5">
    <source>
        <dbReference type="SAM" id="SignalP"/>
    </source>
</evidence>
<keyword evidence="4" id="KW-0812">Transmembrane</keyword>
<feature type="domain" description="MRH" evidence="6">
    <location>
        <begin position="365"/>
        <end position="524"/>
    </location>
</feature>
<proteinExistence type="predicted"/>
<evidence type="ECO:0000256" key="2">
    <source>
        <dbReference type="ARBA" id="ARBA00023157"/>
    </source>
</evidence>
<gene>
    <name evidence="7" type="ORF">TRFO_12685</name>
</gene>
<keyword evidence="4" id="KW-1133">Transmembrane helix</keyword>
<keyword evidence="2" id="KW-1015">Disulfide bond</keyword>
<accession>A0A1J4L163</accession>
<dbReference type="GeneID" id="94831492"/>
<evidence type="ECO:0000256" key="3">
    <source>
        <dbReference type="SAM" id="MobiDB-lite"/>
    </source>
</evidence>
<dbReference type="PANTHER" id="PTHR15071:SF0">
    <property type="entry name" value="MANNOSE 6-PHOSPHATE RECEPTOR-LIKE PROTEIN 1"/>
    <property type="match status" value="1"/>
</dbReference>
<reference evidence="7" key="1">
    <citation type="submission" date="2016-10" db="EMBL/GenBank/DDBJ databases">
        <authorList>
            <person name="Benchimol M."/>
            <person name="Almeida L.G."/>
            <person name="Vasconcelos A.T."/>
            <person name="Perreira-Neves A."/>
            <person name="Rosa I.A."/>
            <person name="Tasca T."/>
            <person name="Bogo M.R."/>
            <person name="de Souza W."/>
        </authorList>
    </citation>
    <scope>NUCLEOTIDE SEQUENCE [LARGE SCALE GENOMIC DNA]</scope>
    <source>
        <strain evidence="7">K</strain>
    </source>
</reference>
<organism evidence="7 8">
    <name type="scientific">Tritrichomonas foetus</name>
    <dbReference type="NCBI Taxonomy" id="1144522"/>
    <lineage>
        <taxon>Eukaryota</taxon>
        <taxon>Metamonada</taxon>
        <taxon>Parabasalia</taxon>
        <taxon>Tritrichomonadida</taxon>
        <taxon>Tritrichomonadidae</taxon>
        <taxon>Tritrichomonas</taxon>
    </lineage>
</organism>
<evidence type="ECO:0000313" key="8">
    <source>
        <dbReference type="Proteomes" id="UP000179807"/>
    </source>
</evidence>
<dbReference type="InterPro" id="IPR044865">
    <property type="entry name" value="MRH_dom"/>
</dbReference>
<dbReference type="AlphaFoldDB" id="A0A1J4L163"/>
<dbReference type="EMBL" id="MLAK01000035">
    <property type="protein sequence ID" value="OHT17154.1"/>
    <property type="molecule type" value="Genomic_DNA"/>
</dbReference>
<dbReference type="PROSITE" id="PS51914">
    <property type="entry name" value="MRH"/>
    <property type="match status" value="1"/>
</dbReference>
<feature type="compositionally biased region" description="Pro residues" evidence="3">
    <location>
        <begin position="528"/>
        <end position="551"/>
    </location>
</feature>